<evidence type="ECO:0000313" key="1">
    <source>
        <dbReference type="EMBL" id="EHP68625.1"/>
    </source>
</evidence>
<dbReference type="EMBL" id="JH597770">
    <property type="protein sequence ID" value="EHP68625.1"/>
    <property type="molecule type" value="Genomic_DNA"/>
</dbReference>
<sequence>MPTLRNFIRNTQRIRKERLHQPVILQSGKWRFREEDVELMGIVKRRKVALYARVSNTQEKTI</sequence>
<dbReference type="HOGENOM" id="CLU_2893322_0_0_2"/>
<proteinExistence type="predicted"/>
<keyword evidence="2" id="KW-1185">Reference proteome</keyword>
<dbReference type="AlphaFoldDB" id="H2C8Z9"/>
<accession>H2C8Z9</accession>
<evidence type="ECO:0000313" key="2">
    <source>
        <dbReference type="Proteomes" id="UP000003980"/>
    </source>
</evidence>
<organism evidence="1 2">
    <name type="scientific">Metallosphaera yellowstonensis MK1</name>
    <dbReference type="NCBI Taxonomy" id="671065"/>
    <lineage>
        <taxon>Archaea</taxon>
        <taxon>Thermoproteota</taxon>
        <taxon>Thermoprotei</taxon>
        <taxon>Sulfolobales</taxon>
        <taxon>Sulfolobaceae</taxon>
        <taxon>Metallosphaera</taxon>
    </lineage>
</organism>
<dbReference type="STRING" id="671065.MetMK1DRAFT_00030680"/>
<dbReference type="Proteomes" id="UP000003980">
    <property type="component" value="Unassembled WGS sequence"/>
</dbReference>
<reference evidence="1 2" key="1">
    <citation type="submission" date="2012-01" db="EMBL/GenBank/DDBJ databases">
        <title>Improved High-Quality Draft sequence of Metallosphaera yellowstonensis MK1.</title>
        <authorList>
            <consortium name="US DOE Joint Genome Institute"/>
            <person name="Lucas S."/>
            <person name="Han J."/>
            <person name="Cheng J.-F."/>
            <person name="Goodwin L."/>
            <person name="Pitluck S."/>
            <person name="Peters L."/>
            <person name="Teshima H."/>
            <person name="Detter J.C."/>
            <person name="Han C."/>
            <person name="Tapia R."/>
            <person name="Land M."/>
            <person name="Hauser L."/>
            <person name="Kyrpides N."/>
            <person name="Kozubal M."/>
            <person name="Macur R.E."/>
            <person name="Jay Z."/>
            <person name="Inskeep W."/>
            <person name="Woyke T."/>
        </authorList>
    </citation>
    <scope>NUCLEOTIDE SEQUENCE [LARGE SCALE GENOMIC DNA]</scope>
    <source>
        <strain evidence="1 2">MK1</strain>
    </source>
</reference>
<gene>
    <name evidence="1" type="ORF">MetMK1DRAFT_00030680</name>
</gene>
<name>H2C8Z9_9CREN</name>
<protein>
    <submittedName>
        <fullName evidence="1">Uncharacterized protein</fullName>
    </submittedName>
</protein>
<dbReference type="eggNOG" id="arCOG03164">
    <property type="taxonomic scope" value="Archaea"/>
</dbReference>